<dbReference type="PANTHER" id="PTHR11706:SF33">
    <property type="entry name" value="NATURAL RESISTANCE-ASSOCIATED MACROPHAGE PROTEIN 2"/>
    <property type="match status" value="1"/>
</dbReference>
<feature type="transmembrane region" description="Helical" evidence="7">
    <location>
        <begin position="317"/>
        <end position="334"/>
    </location>
</feature>
<sequence>MRFRIKELGPGVLVAAAFIGPGTVTTATLTGAGFGYTLLWAMLFSVISTIILQEMSARLGVITGMGVGDALRSKTKNKALKGFTFALVILAIVIGNAAYEAGNLTGAVLGFGSPKSFYGINPLIIVIGAVTFVLLFIGKYKLIERFLVLLVAIMAVVFFVSAILVQPDLSKIISGLFIPVIPENATFMVLGLIGTTVVPYNLFLHASSAKQKWKNKEELKFARWDTIISVSLGGIITMCIMITSAVAFGGSSVTIESFADLSQQLHPILGSWSSDFIAFGFLAAGFSSSITAPLAAAYATSEILGWKSSFKSWKFRIVWGFVLLTGIVFSSLGFRPTSVILLAQVANGLILPVIAIYLLWIVNDKTIMGNYVNSKFINILGFIVILITLMLGVKGINSALGLF</sequence>
<name>A0A935CAV1_9BACT</name>
<feature type="transmembrane region" description="Helical" evidence="7">
    <location>
        <begin position="276"/>
        <end position="296"/>
    </location>
</feature>
<dbReference type="GO" id="GO:0015293">
    <property type="term" value="F:symporter activity"/>
    <property type="evidence" value="ECO:0007669"/>
    <property type="project" value="UniProtKB-KW"/>
</dbReference>
<keyword evidence="5 7" id="KW-1133">Transmembrane helix</keyword>
<dbReference type="GO" id="GO:0005886">
    <property type="term" value="C:plasma membrane"/>
    <property type="evidence" value="ECO:0007669"/>
    <property type="project" value="TreeGrafter"/>
</dbReference>
<comment type="subcellular location">
    <subcellularLocation>
        <location evidence="1">Membrane</location>
        <topology evidence="1">Multi-pass membrane protein</topology>
    </subcellularLocation>
</comment>
<evidence type="ECO:0000256" key="5">
    <source>
        <dbReference type="ARBA" id="ARBA00022989"/>
    </source>
</evidence>
<feature type="transmembrane region" description="Helical" evidence="7">
    <location>
        <begin position="146"/>
        <end position="165"/>
    </location>
</feature>
<gene>
    <name evidence="8" type="ORF">JKA74_15310</name>
</gene>
<reference evidence="8" key="1">
    <citation type="submission" date="2021-01" db="EMBL/GenBank/DDBJ databases">
        <title>Marivirga aurantiaca sp. nov., isolated from intertidal surface sediments.</title>
        <authorList>
            <person name="Zhang M."/>
        </authorList>
    </citation>
    <scope>NUCLEOTIDE SEQUENCE</scope>
    <source>
        <strain evidence="8">S37H4</strain>
    </source>
</reference>
<feature type="transmembrane region" description="Helical" evidence="7">
    <location>
        <begin position="340"/>
        <end position="362"/>
    </location>
</feature>
<feature type="transmembrane region" description="Helical" evidence="7">
    <location>
        <begin position="374"/>
        <end position="393"/>
    </location>
</feature>
<keyword evidence="2" id="KW-0813">Transport</keyword>
<keyword evidence="9" id="KW-1185">Reference proteome</keyword>
<dbReference type="InterPro" id="IPR001046">
    <property type="entry name" value="NRAMP_fam"/>
</dbReference>
<feature type="transmembrane region" description="Helical" evidence="7">
    <location>
        <begin position="185"/>
        <end position="206"/>
    </location>
</feature>
<evidence type="ECO:0000256" key="2">
    <source>
        <dbReference type="ARBA" id="ARBA00022448"/>
    </source>
</evidence>
<organism evidence="8 9">
    <name type="scientific">Marivirga aurantiaca</name>
    <dbReference type="NCBI Taxonomy" id="2802615"/>
    <lineage>
        <taxon>Bacteria</taxon>
        <taxon>Pseudomonadati</taxon>
        <taxon>Bacteroidota</taxon>
        <taxon>Cytophagia</taxon>
        <taxon>Cytophagales</taxon>
        <taxon>Marivirgaceae</taxon>
        <taxon>Marivirga</taxon>
    </lineage>
</organism>
<dbReference type="GO" id="GO:0015086">
    <property type="term" value="F:cadmium ion transmembrane transporter activity"/>
    <property type="evidence" value="ECO:0007669"/>
    <property type="project" value="TreeGrafter"/>
</dbReference>
<feature type="transmembrane region" description="Helical" evidence="7">
    <location>
        <begin position="227"/>
        <end position="248"/>
    </location>
</feature>
<dbReference type="RefSeq" id="WP_201432086.1">
    <property type="nucleotide sequence ID" value="NZ_JAEQBW010000007.1"/>
</dbReference>
<feature type="transmembrane region" description="Helical" evidence="7">
    <location>
        <begin position="82"/>
        <end position="99"/>
    </location>
</feature>
<dbReference type="AlphaFoldDB" id="A0A935CAV1"/>
<feature type="transmembrane region" description="Helical" evidence="7">
    <location>
        <begin position="36"/>
        <end position="52"/>
    </location>
</feature>
<evidence type="ECO:0000256" key="7">
    <source>
        <dbReference type="SAM" id="Phobius"/>
    </source>
</evidence>
<dbReference type="GO" id="GO:0005384">
    <property type="term" value="F:manganese ion transmembrane transporter activity"/>
    <property type="evidence" value="ECO:0007669"/>
    <property type="project" value="TreeGrafter"/>
</dbReference>
<evidence type="ECO:0000256" key="3">
    <source>
        <dbReference type="ARBA" id="ARBA00022692"/>
    </source>
</evidence>
<evidence type="ECO:0000256" key="4">
    <source>
        <dbReference type="ARBA" id="ARBA00022847"/>
    </source>
</evidence>
<comment type="caution">
    <text evidence="8">The sequence shown here is derived from an EMBL/GenBank/DDBJ whole genome shotgun (WGS) entry which is preliminary data.</text>
</comment>
<dbReference type="PRINTS" id="PR00447">
    <property type="entry name" value="NATRESASSCMP"/>
</dbReference>
<keyword evidence="4" id="KW-0769">Symport</keyword>
<evidence type="ECO:0000313" key="8">
    <source>
        <dbReference type="EMBL" id="MBK6266412.1"/>
    </source>
</evidence>
<evidence type="ECO:0000256" key="6">
    <source>
        <dbReference type="ARBA" id="ARBA00023136"/>
    </source>
</evidence>
<dbReference type="Proteomes" id="UP000611723">
    <property type="component" value="Unassembled WGS sequence"/>
</dbReference>
<evidence type="ECO:0000256" key="1">
    <source>
        <dbReference type="ARBA" id="ARBA00004141"/>
    </source>
</evidence>
<evidence type="ECO:0000313" key="9">
    <source>
        <dbReference type="Proteomes" id="UP000611723"/>
    </source>
</evidence>
<protein>
    <submittedName>
        <fullName evidence="8">Nramp family divalent metal transporter</fullName>
    </submittedName>
</protein>
<proteinExistence type="predicted"/>
<accession>A0A935CAV1</accession>
<dbReference type="GO" id="GO:0034755">
    <property type="term" value="P:iron ion transmembrane transport"/>
    <property type="evidence" value="ECO:0007669"/>
    <property type="project" value="TreeGrafter"/>
</dbReference>
<feature type="transmembrane region" description="Helical" evidence="7">
    <location>
        <begin position="119"/>
        <end position="137"/>
    </location>
</feature>
<keyword evidence="6 7" id="KW-0472">Membrane</keyword>
<dbReference type="PANTHER" id="PTHR11706">
    <property type="entry name" value="SOLUTE CARRIER PROTEIN FAMILY 11 MEMBER"/>
    <property type="match status" value="1"/>
</dbReference>
<dbReference type="EMBL" id="JAEQBW010000007">
    <property type="protein sequence ID" value="MBK6266412.1"/>
    <property type="molecule type" value="Genomic_DNA"/>
</dbReference>
<keyword evidence="3 7" id="KW-0812">Transmembrane</keyword>
<dbReference type="NCBIfam" id="NF037982">
    <property type="entry name" value="Nramp_1"/>
    <property type="match status" value="1"/>
</dbReference>
<dbReference type="Pfam" id="PF01566">
    <property type="entry name" value="Nramp"/>
    <property type="match status" value="1"/>
</dbReference>